<feature type="compositionally biased region" description="Low complexity" evidence="1">
    <location>
        <begin position="23"/>
        <end position="49"/>
    </location>
</feature>
<feature type="region of interest" description="Disordered" evidence="1">
    <location>
        <begin position="1"/>
        <end position="93"/>
    </location>
</feature>
<dbReference type="Proteomes" id="UP000460718">
    <property type="component" value="Unassembled WGS sequence"/>
</dbReference>
<sequence>MQRVANSQSKSNGSKGITPFIQSPVAASSGAHAPAATTASQTPAAASGADDPQDPSPVKCGNLASGFDDADDGSESSYTLDSDDDDNTSAVDVVDKSNEYSRIDVATVDAKCVDESDDPQAYTVLEPDAENNRDDENDVLEDDFIELDVQLLAPQELRFDVNLVDAVSGMENIESGTVSTDLLRNMGEKGWSYLSTSTPYDYLMQSYEGHPATR</sequence>
<evidence type="ECO:0000256" key="1">
    <source>
        <dbReference type="SAM" id="MobiDB-lite"/>
    </source>
</evidence>
<accession>A0A6A3L833</accession>
<dbReference type="EMBL" id="QXFW01000374">
    <property type="protein sequence ID" value="KAE9014335.1"/>
    <property type="molecule type" value="Genomic_DNA"/>
</dbReference>
<dbReference type="PANTHER" id="PTHR37069">
    <property type="entry name" value="DDE_TNP_1_7 DOMAIN-CONTAINING PROTEIN"/>
    <property type="match status" value="1"/>
</dbReference>
<reference evidence="2 3" key="1">
    <citation type="submission" date="2018-09" db="EMBL/GenBank/DDBJ databases">
        <title>Genomic investigation of the strawberry pathogen Phytophthora fragariae indicates pathogenicity is determined by transcriptional variation in three key races.</title>
        <authorList>
            <person name="Adams T.M."/>
            <person name="Armitage A.D."/>
            <person name="Sobczyk M.K."/>
            <person name="Bates H.J."/>
            <person name="Dunwell J.M."/>
            <person name="Nellist C.F."/>
            <person name="Harrison R.J."/>
        </authorList>
    </citation>
    <scope>NUCLEOTIDE SEQUENCE [LARGE SCALE GENOMIC DNA]</scope>
    <source>
        <strain evidence="2 3">SCRP245</strain>
    </source>
</reference>
<evidence type="ECO:0000313" key="2">
    <source>
        <dbReference type="EMBL" id="KAE9014335.1"/>
    </source>
</evidence>
<organism evidence="2 3">
    <name type="scientific">Phytophthora fragariae</name>
    <dbReference type="NCBI Taxonomy" id="53985"/>
    <lineage>
        <taxon>Eukaryota</taxon>
        <taxon>Sar</taxon>
        <taxon>Stramenopiles</taxon>
        <taxon>Oomycota</taxon>
        <taxon>Peronosporomycetes</taxon>
        <taxon>Peronosporales</taxon>
        <taxon>Peronosporaceae</taxon>
        <taxon>Phytophthora</taxon>
    </lineage>
</organism>
<dbReference type="PANTHER" id="PTHR37069:SF2">
    <property type="entry name" value="PIGGYBAC TRANSPOSABLE ELEMENT-DERIVED PROTEIN DOMAIN-CONTAINING PROTEIN"/>
    <property type="match status" value="1"/>
</dbReference>
<comment type="caution">
    <text evidence="2">The sequence shown here is derived from an EMBL/GenBank/DDBJ whole genome shotgun (WGS) entry which is preliminary data.</text>
</comment>
<feature type="compositionally biased region" description="Polar residues" evidence="1">
    <location>
        <begin position="1"/>
        <end position="15"/>
    </location>
</feature>
<evidence type="ECO:0000313" key="3">
    <source>
        <dbReference type="Proteomes" id="UP000460718"/>
    </source>
</evidence>
<dbReference type="AlphaFoldDB" id="A0A6A3L833"/>
<protein>
    <submittedName>
        <fullName evidence="2">Uncharacterized protein</fullName>
    </submittedName>
</protein>
<name>A0A6A3L833_9STRA</name>
<proteinExistence type="predicted"/>
<gene>
    <name evidence="2" type="ORF">PF011_g8105</name>
</gene>